<dbReference type="InParanoid" id="A0A0C3FAA6"/>
<protein>
    <submittedName>
        <fullName evidence="2">Uncharacterized protein</fullName>
    </submittedName>
</protein>
<gene>
    <name evidence="2" type="ORF">PILCRDRAFT_12694</name>
</gene>
<feature type="region of interest" description="Disordered" evidence="1">
    <location>
        <begin position="402"/>
        <end position="429"/>
    </location>
</feature>
<dbReference type="Proteomes" id="UP000054166">
    <property type="component" value="Unassembled WGS sequence"/>
</dbReference>
<reference evidence="3" key="2">
    <citation type="submission" date="2015-01" db="EMBL/GenBank/DDBJ databases">
        <title>Evolutionary Origins and Diversification of the Mycorrhizal Mutualists.</title>
        <authorList>
            <consortium name="DOE Joint Genome Institute"/>
            <consortium name="Mycorrhizal Genomics Consortium"/>
            <person name="Kohler A."/>
            <person name="Kuo A."/>
            <person name="Nagy L.G."/>
            <person name="Floudas D."/>
            <person name="Copeland A."/>
            <person name="Barry K.W."/>
            <person name="Cichocki N."/>
            <person name="Veneault-Fourrey C."/>
            <person name="LaButti K."/>
            <person name="Lindquist E.A."/>
            <person name="Lipzen A."/>
            <person name="Lundell T."/>
            <person name="Morin E."/>
            <person name="Murat C."/>
            <person name="Riley R."/>
            <person name="Ohm R."/>
            <person name="Sun H."/>
            <person name="Tunlid A."/>
            <person name="Henrissat B."/>
            <person name="Grigoriev I.V."/>
            <person name="Hibbett D.S."/>
            <person name="Martin F."/>
        </authorList>
    </citation>
    <scope>NUCLEOTIDE SEQUENCE [LARGE SCALE GENOMIC DNA]</scope>
    <source>
        <strain evidence="3">F 1598</strain>
    </source>
</reference>
<evidence type="ECO:0000313" key="2">
    <source>
        <dbReference type="EMBL" id="KIM76651.1"/>
    </source>
</evidence>
<reference evidence="2 3" key="1">
    <citation type="submission" date="2014-04" db="EMBL/GenBank/DDBJ databases">
        <authorList>
            <consortium name="DOE Joint Genome Institute"/>
            <person name="Kuo A."/>
            <person name="Tarkka M."/>
            <person name="Buscot F."/>
            <person name="Kohler A."/>
            <person name="Nagy L.G."/>
            <person name="Floudas D."/>
            <person name="Copeland A."/>
            <person name="Barry K.W."/>
            <person name="Cichocki N."/>
            <person name="Veneault-Fourrey C."/>
            <person name="LaButti K."/>
            <person name="Lindquist E.A."/>
            <person name="Lipzen A."/>
            <person name="Lundell T."/>
            <person name="Morin E."/>
            <person name="Murat C."/>
            <person name="Sun H."/>
            <person name="Tunlid A."/>
            <person name="Henrissat B."/>
            <person name="Grigoriev I.V."/>
            <person name="Hibbett D.S."/>
            <person name="Martin F."/>
            <person name="Nordberg H.P."/>
            <person name="Cantor M.N."/>
            <person name="Hua S.X."/>
        </authorList>
    </citation>
    <scope>NUCLEOTIDE SEQUENCE [LARGE SCALE GENOMIC DNA]</scope>
    <source>
        <strain evidence="2 3">F 1598</strain>
    </source>
</reference>
<feature type="compositionally biased region" description="Polar residues" evidence="1">
    <location>
        <begin position="443"/>
        <end position="453"/>
    </location>
</feature>
<dbReference type="AlphaFoldDB" id="A0A0C3FAA6"/>
<dbReference type="EMBL" id="KN833033">
    <property type="protein sequence ID" value="KIM76651.1"/>
    <property type="molecule type" value="Genomic_DNA"/>
</dbReference>
<dbReference type="OrthoDB" id="2803783at2759"/>
<feature type="compositionally biased region" description="Basic and acidic residues" evidence="1">
    <location>
        <begin position="327"/>
        <end position="339"/>
    </location>
</feature>
<accession>A0A0C3FAA6</accession>
<sequence>MGRPAWASDEQWTWLKSQAVEYMKIKGKKTETAKFLPVFLDEWQKQWPKPALFELVGDEGSRADASASTTDASNEAGMEDVVADVADADTADQSASAKKAKKKAKKPLTVSIRLKQWINNHTRSTSSGEGRLKRLDLTGKKPRRWQPYQAYSRLYYASKLRPIIAAGYLEYLATVPAGEEPDSQFKYRNRQLRLMLEEETVEVKVEVKEMCEKIVTMKEEAEVEAMLNENIPEDEARSALRKRKIQALPGTMMTILDEVLRQCGFISTLIVGGPDPDVPNSIMSMVFQTGKTATGMSFTEAYPDLKGTMTGSFNTFAHKCLIVNKHGTERISPEREKTPTPDSSTNAGIAGEHPDDFALVARGGGGDTIGVDLPEPETQPMDIDTVPNAGTSNETGIAIHKNNQTSGVATSGVAGENSDENAGGNGDDVARRSEHVVEPAPTVANSDENSSGNDDGVAMRSEHVVEPAPAVANSDENAGGNGDDVVMRAPAVAKAPANIMPIRYLNGKRVSEYEWNRSENMKANDKLLQALEVKNAGGRIFGERDGKKGKENNDGRGERSAKHKKIPLANVGVRTLRSTGKAITNSVSAVTTGSQTNKAMQELRILDSAYKARSRLREQINMEQSNDVPEQPLSTKVSALNSQSTTETHPPLQISALLNVTLTESADAPPDMFSISPKEPSVNLKIIPLWMTDARKWFESVFTTANEKPIVELWLEFEELLGYPDDRKIRLTKDLRPQQLSDWMQ</sequence>
<feature type="region of interest" description="Disordered" evidence="1">
    <location>
        <begin position="438"/>
        <end position="457"/>
    </location>
</feature>
<dbReference type="STRING" id="765440.A0A0C3FAA6"/>
<proteinExistence type="predicted"/>
<feature type="region of interest" description="Disordered" evidence="1">
    <location>
        <begin position="327"/>
        <end position="352"/>
    </location>
</feature>
<keyword evidence="3" id="KW-1185">Reference proteome</keyword>
<feature type="region of interest" description="Disordered" evidence="1">
    <location>
        <begin position="540"/>
        <end position="562"/>
    </location>
</feature>
<evidence type="ECO:0000313" key="3">
    <source>
        <dbReference type="Proteomes" id="UP000054166"/>
    </source>
</evidence>
<organism evidence="2 3">
    <name type="scientific">Piloderma croceum (strain F 1598)</name>
    <dbReference type="NCBI Taxonomy" id="765440"/>
    <lineage>
        <taxon>Eukaryota</taxon>
        <taxon>Fungi</taxon>
        <taxon>Dikarya</taxon>
        <taxon>Basidiomycota</taxon>
        <taxon>Agaricomycotina</taxon>
        <taxon>Agaricomycetes</taxon>
        <taxon>Agaricomycetidae</taxon>
        <taxon>Atheliales</taxon>
        <taxon>Atheliaceae</taxon>
        <taxon>Piloderma</taxon>
    </lineage>
</organism>
<dbReference type="HOGENOM" id="CLU_373016_0_0_1"/>
<evidence type="ECO:0000256" key="1">
    <source>
        <dbReference type="SAM" id="MobiDB-lite"/>
    </source>
</evidence>
<name>A0A0C3FAA6_PILCF</name>
<feature type="compositionally biased region" description="Basic and acidic residues" evidence="1">
    <location>
        <begin position="541"/>
        <end position="560"/>
    </location>
</feature>